<evidence type="ECO:0000313" key="26">
    <source>
        <dbReference type="Proteomes" id="UP000427769"/>
    </source>
</evidence>
<dbReference type="SMART" id="SM00448">
    <property type="entry name" value="REC"/>
    <property type="match status" value="2"/>
</dbReference>
<dbReference type="SUPFAM" id="SSF52172">
    <property type="entry name" value="CheY-like"/>
    <property type="match status" value="2"/>
</dbReference>
<keyword evidence="7 19" id="KW-0812">Transmembrane</keyword>
<dbReference type="Pfam" id="PF02518">
    <property type="entry name" value="HATPase_c"/>
    <property type="match status" value="1"/>
</dbReference>
<dbReference type="Pfam" id="PF00072">
    <property type="entry name" value="Response_reg"/>
    <property type="match status" value="2"/>
</dbReference>
<keyword evidence="5 17" id="KW-0597">Phosphoprotein</keyword>
<keyword evidence="8" id="KW-0547">Nucleotide-binding</keyword>
<keyword evidence="9" id="KW-0418">Kinase</keyword>
<dbReference type="InterPro" id="IPR035965">
    <property type="entry name" value="PAS-like_dom_sf"/>
</dbReference>
<dbReference type="SMART" id="SM00387">
    <property type="entry name" value="HATPase_c"/>
    <property type="match status" value="1"/>
</dbReference>
<evidence type="ECO:0000256" key="4">
    <source>
        <dbReference type="ARBA" id="ARBA00022475"/>
    </source>
</evidence>
<dbReference type="Pfam" id="PF13426">
    <property type="entry name" value="PAS_9"/>
    <property type="match status" value="1"/>
</dbReference>
<dbReference type="CDD" id="cd16922">
    <property type="entry name" value="HATPase_EvgS-ArcB-TorS-like"/>
    <property type="match status" value="1"/>
</dbReference>
<evidence type="ECO:0000256" key="16">
    <source>
        <dbReference type="PROSITE-ProRule" id="PRU00110"/>
    </source>
</evidence>
<feature type="domain" description="Response regulatory" evidence="21">
    <location>
        <begin position="647"/>
        <end position="768"/>
    </location>
</feature>
<dbReference type="PANTHER" id="PTHR45339:SF1">
    <property type="entry name" value="HYBRID SIGNAL TRANSDUCTION HISTIDINE KINASE J"/>
    <property type="match status" value="1"/>
</dbReference>
<feature type="domain" description="HPt" evidence="24">
    <location>
        <begin position="958"/>
        <end position="1051"/>
    </location>
</feature>
<comment type="catalytic activity">
    <reaction evidence="1">
        <text>ATP + protein L-histidine = ADP + protein N-phospho-L-histidine.</text>
        <dbReference type="EC" id="2.7.13.3"/>
    </reaction>
</comment>
<dbReference type="SUPFAM" id="SSF47384">
    <property type="entry name" value="Homodimeric domain of signal transducing histidine kinase"/>
    <property type="match status" value="1"/>
</dbReference>
<dbReference type="PROSITE" id="PS50110">
    <property type="entry name" value="RESPONSE_REGULATORY"/>
    <property type="match status" value="2"/>
</dbReference>
<dbReference type="SMART" id="SM00388">
    <property type="entry name" value="HisKA"/>
    <property type="match status" value="1"/>
</dbReference>
<dbReference type="InterPro" id="IPR003594">
    <property type="entry name" value="HATPase_dom"/>
</dbReference>
<accession>A0A5K7ZAX6</accession>
<evidence type="ECO:0000313" key="25">
    <source>
        <dbReference type="EMBL" id="BBO76851.1"/>
    </source>
</evidence>
<dbReference type="Pfam" id="PF00512">
    <property type="entry name" value="HisKA"/>
    <property type="match status" value="1"/>
</dbReference>
<evidence type="ECO:0000256" key="9">
    <source>
        <dbReference type="ARBA" id="ARBA00022777"/>
    </source>
</evidence>
<feature type="coiled-coil region" evidence="18">
    <location>
        <begin position="225"/>
        <end position="262"/>
    </location>
</feature>
<dbReference type="InterPro" id="IPR011006">
    <property type="entry name" value="CheY-like_superfamily"/>
</dbReference>
<dbReference type="Proteomes" id="UP000427769">
    <property type="component" value="Chromosome"/>
</dbReference>
<dbReference type="PROSITE" id="PS50112">
    <property type="entry name" value="PAS"/>
    <property type="match status" value="1"/>
</dbReference>
<organism evidence="25 26">
    <name type="scientific">Desulfosarcina widdelii</name>
    <dbReference type="NCBI Taxonomy" id="947919"/>
    <lineage>
        <taxon>Bacteria</taxon>
        <taxon>Pseudomonadati</taxon>
        <taxon>Thermodesulfobacteriota</taxon>
        <taxon>Desulfobacteria</taxon>
        <taxon>Desulfobacterales</taxon>
        <taxon>Desulfosarcinaceae</taxon>
        <taxon>Desulfosarcina</taxon>
    </lineage>
</organism>
<evidence type="ECO:0000256" key="19">
    <source>
        <dbReference type="SAM" id="Phobius"/>
    </source>
</evidence>
<evidence type="ECO:0000256" key="10">
    <source>
        <dbReference type="ARBA" id="ARBA00022840"/>
    </source>
</evidence>
<keyword evidence="10" id="KW-0067">ATP-binding</keyword>
<comment type="subcellular location">
    <subcellularLocation>
        <location evidence="2">Cell membrane</location>
        <topology evidence="2">Multi-pass membrane protein</topology>
    </subcellularLocation>
</comment>
<dbReference type="Gene3D" id="1.20.120.160">
    <property type="entry name" value="HPT domain"/>
    <property type="match status" value="1"/>
</dbReference>
<dbReference type="InterPro" id="IPR036097">
    <property type="entry name" value="HisK_dim/P_sf"/>
</dbReference>
<dbReference type="AlphaFoldDB" id="A0A5K7ZAX6"/>
<dbReference type="RefSeq" id="WP_155305655.1">
    <property type="nucleotide sequence ID" value="NZ_AP021875.1"/>
</dbReference>
<dbReference type="EMBL" id="AP021875">
    <property type="protein sequence ID" value="BBO76851.1"/>
    <property type="molecule type" value="Genomic_DNA"/>
</dbReference>
<evidence type="ECO:0000256" key="5">
    <source>
        <dbReference type="ARBA" id="ARBA00022553"/>
    </source>
</evidence>
<dbReference type="Gene3D" id="3.30.450.20">
    <property type="entry name" value="PAS domain"/>
    <property type="match status" value="1"/>
</dbReference>
<evidence type="ECO:0000256" key="12">
    <source>
        <dbReference type="ARBA" id="ARBA00023012"/>
    </source>
</evidence>
<evidence type="ECO:0000256" key="13">
    <source>
        <dbReference type="ARBA" id="ARBA00023136"/>
    </source>
</evidence>
<dbReference type="PROSITE" id="PS50894">
    <property type="entry name" value="HPT"/>
    <property type="match status" value="1"/>
</dbReference>
<feature type="transmembrane region" description="Helical" evidence="19">
    <location>
        <begin position="6"/>
        <end position="26"/>
    </location>
</feature>
<evidence type="ECO:0000256" key="2">
    <source>
        <dbReference type="ARBA" id="ARBA00004651"/>
    </source>
</evidence>
<name>A0A5K7ZAX6_9BACT</name>
<feature type="domain" description="Response regulatory" evidence="21">
    <location>
        <begin position="796"/>
        <end position="920"/>
    </location>
</feature>
<dbReference type="InterPro" id="IPR001789">
    <property type="entry name" value="Sig_transdc_resp-reg_receiver"/>
</dbReference>
<feature type="modified residue" description="4-aspartylphosphate" evidence="17">
    <location>
        <position position="845"/>
    </location>
</feature>
<evidence type="ECO:0000259" key="24">
    <source>
        <dbReference type="PROSITE" id="PS50894"/>
    </source>
</evidence>
<keyword evidence="26" id="KW-1185">Reference proteome</keyword>
<feature type="domain" description="HAMP" evidence="23">
    <location>
        <begin position="174"/>
        <end position="226"/>
    </location>
</feature>
<evidence type="ECO:0000256" key="7">
    <source>
        <dbReference type="ARBA" id="ARBA00022692"/>
    </source>
</evidence>
<dbReference type="InterPro" id="IPR005467">
    <property type="entry name" value="His_kinase_dom"/>
</dbReference>
<dbReference type="SUPFAM" id="SSF55874">
    <property type="entry name" value="ATPase domain of HSP90 chaperone/DNA topoisomerase II/histidine kinase"/>
    <property type="match status" value="1"/>
</dbReference>
<dbReference type="PROSITE" id="PS50885">
    <property type="entry name" value="HAMP"/>
    <property type="match status" value="1"/>
</dbReference>
<evidence type="ECO:0000256" key="14">
    <source>
        <dbReference type="ARBA" id="ARBA00064003"/>
    </source>
</evidence>
<dbReference type="EC" id="2.7.13.3" evidence="3"/>
<keyword evidence="12" id="KW-0902">Two-component regulatory system</keyword>
<proteinExistence type="predicted"/>
<keyword evidence="13 19" id="KW-0472">Membrane</keyword>
<evidence type="ECO:0000256" key="15">
    <source>
        <dbReference type="ARBA" id="ARBA00068150"/>
    </source>
</evidence>
<dbReference type="FunFam" id="3.30.565.10:FF:000010">
    <property type="entry name" value="Sensor histidine kinase RcsC"/>
    <property type="match status" value="1"/>
</dbReference>
<keyword evidence="11 19" id="KW-1133">Transmembrane helix</keyword>
<evidence type="ECO:0000256" key="3">
    <source>
        <dbReference type="ARBA" id="ARBA00012438"/>
    </source>
</evidence>
<evidence type="ECO:0000259" key="21">
    <source>
        <dbReference type="PROSITE" id="PS50110"/>
    </source>
</evidence>
<dbReference type="GO" id="GO:0005886">
    <property type="term" value="C:plasma membrane"/>
    <property type="evidence" value="ECO:0007669"/>
    <property type="project" value="UniProtKB-SubCell"/>
</dbReference>
<dbReference type="InterPro" id="IPR036890">
    <property type="entry name" value="HATPase_C_sf"/>
</dbReference>
<evidence type="ECO:0000259" key="23">
    <source>
        <dbReference type="PROSITE" id="PS50885"/>
    </source>
</evidence>
<dbReference type="CDD" id="cd00082">
    <property type="entry name" value="HisKA"/>
    <property type="match status" value="1"/>
</dbReference>
<feature type="modified residue" description="Phosphohistidine" evidence="16">
    <location>
        <position position="997"/>
    </location>
</feature>
<evidence type="ECO:0000256" key="8">
    <source>
        <dbReference type="ARBA" id="ARBA00022741"/>
    </source>
</evidence>
<reference evidence="25 26" key="1">
    <citation type="submission" date="2019-11" db="EMBL/GenBank/DDBJ databases">
        <title>Comparative genomics of hydrocarbon-degrading Desulfosarcina strains.</title>
        <authorList>
            <person name="Watanabe M."/>
            <person name="Kojima H."/>
            <person name="Fukui M."/>
        </authorList>
    </citation>
    <scope>NUCLEOTIDE SEQUENCE [LARGE SCALE GENOMIC DNA]</scope>
    <source>
        <strain evidence="25 26">PP31</strain>
    </source>
</reference>
<dbReference type="PROSITE" id="PS50109">
    <property type="entry name" value="HIS_KIN"/>
    <property type="match status" value="1"/>
</dbReference>
<keyword evidence="4" id="KW-1003">Cell membrane</keyword>
<evidence type="ECO:0000256" key="11">
    <source>
        <dbReference type="ARBA" id="ARBA00022989"/>
    </source>
</evidence>
<dbReference type="InterPro" id="IPR008207">
    <property type="entry name" value="Sig_transdc_His_kin_Hpt_dom"/>
</dbReference>
<dbReference type="Gene3D" id="3.40.50.2300">
    <property type="match status" value="2"/>
</dbReference>
<gene>
    <name evidence="25" type="ORF">DSCW_42680</name>
</gene>
<evidence type="ECO:0000256" key="17">
    <source>
        <dbReference type="PROSITE-ProRule" id="PRU00169"/>
    </source>
</evidence>
<dbReference type="KEGG" id="dwd:DSCW_42680"/>
<dbReference type="InterPro" id="IPR000014">
    <property type="entry name" value="PAS"/>
</dbReference>
<protein>
    <recommendedName>
        <fullName evidence="15">Sensory/regulatory protein RpfC</fullName>
        <ecNumber evidence="3">2.7.13.3</ecNumber>
    </recommendedName>
</protein>
<dbReference type="PANTHER" id="PTHR45339">
    <property type="entry name" value="HYBRID SIGNAL TRANSDUCTION HISTIDINE KINASE J"/>
    <property type="match status" value="1"/>
</dbReference>
<dbReference type="CDD" id="cd06225">
    <property type="entry name" value="HAMP"/>
    <property type="match status" value="1"/>
</dbReference>
<dbReference type="InterPro" id="IPR004358">
    <property type="entry name" value="Sig_transdc_His_kin-like_C"/>
</dbReference>
<dbReference type="OrthoDB" id="9758705at2"/>
<sequence length="1051" mass="116318">MSLRFKTIIGIALIQAFLLVTIIWNAQFLMRQSHEQVLRQRAETATQLFATTIKEAVLSMDLAYLDRFVETVVKHHDFVYVRVLKTDRRVLAEAGKPALLSRPFHADTHLREIDDGVFDGFSPIEEAGVDYGRVEVGLSTQTILSSLKHSQTRFAIIAAIELFLSILLSALLGSKLVRRLNHFKEASKRISIGEVGYQIESVADDEIGITAKMFNRMSLRLRDSLEEIKNKNKYLKKEITKRREAETQLVQHRDNLEGLIRQKTLQVRRSEAMLKMILDSMPYAVVIVGTEKRIRYANEVALAMMGYETRECVTGRVCYETFCPTEANRCPILDLGRELDRSERTISTREGKKIPILKSATRLILEDEAVVLETFVDITESKQAERDLRKAKIRAEEANVAKSQFLANMSHEIRTPLNGIIGMAELALDTNLSPDQRKIAETIEKESNTLLELINSILDYSKIEAGKFQLESIPFDLRVLIEDVASSIAIRAKNYGLEFISFVSRGIPGKLLGDPGRLRQVLNNLAGNALKFTEKGEIAIRAHTVEEGPDHASIRFEVTDTGIGIPEEQQSSIFDGFAQANGSTTRQYGGTGLGTTIAKQLVEMMGGEIGLISTQGEGSTFWFTVEFEKAPQRPAKTADNVSLSGLKVMVVDDMDAPREIMMEYLTYHGIEAFESASPIEALERIEAASVSPQPFNLLLSDIRMPEMDGFELASRIKGNDALKNMAIVLISGINEIGDGEKCRSIGVDGYLNKPVKLADLTQTIKMVCGVDVTADSNSRTLVTRDTIDEMKSEQIRVLLVEDYPTNQQVALNHLHKAGYLADLAENGQEAVVAYGRNPYDIILMDMNMPVMDGYKAIDTIRKMENASEKDGAAPRRIPIIAITANALSGDREKCLVAGADDYLSKPLKKERLLAMIGKWTDSPVPEANDACLEKNHDPSDHADEPVNYAQALKEFGNEADVLADVLTGFVCDAKQQIEKVRNAVVYGDTDMIASEAHAIKGGSSNLTASFLADAAAALEAAAKSGSLTQTASRIDALEIEVQRMAQFVETL</sequence>
<dbReference type="Gene3D" id="3.30.565.10">
    <property type="entry name" value="Histidine kinase-like ATPase, C-terminal domain"/>
    <property type="match status" value="1"/>
</dbReference>
<evidence type="ECO:0000259" key="20">
    <source>
        <dbReference type="PROSITE" id="PS50109"/>
    </source>
</evidence>
<dbReference type="FunFam" id="1.10.287.130:FF:000002">
    <property type="entry name" value="Two-component osmosensing histidine kinase"/>
    <property type="match status" value="1"/>
</dbReference>
<dbReference type="SUPFAM" id="SSF55785">
    <property type="entry name" value="PYP-like sensor domain (PAS domain)"/>
    <property type="match status" value="1"/>
</dbReference>
<dbReference type="NCBIfam" id="TIGR00229">
    <property type="entry name" value="sensory_box"/>
    <property type="match status" value="1"/>
</dbReference>
<feature type="domain" description="PAS" evidence="22">
    <location>
        <begin position="270"/>
        <end position="311"/>
    </location>
</feature>
<evidence type="ECO:0000259" key="22">
    <source>
        <dbReference type="PROSITE" id="PS50112"/>
    </source>
</evidence>
<evidence type="ECO:0000256" key="6">
    <source>
        <dbReference type="ARBA" id="ARBA00022679"/>
    </source>
</evidence>
<dbReference type="Pfam" id="PF01627">
    <property type="entry name" value="Hpt"/>
    <property type="match status" value="1"/>
</dbReference>
<keyword evidence="6" id="KW-0808">Transferase</keyword>
<dbReference type="PRINTS" id="PR00344">
    <property type="entry name" value="BCTRLSENSOR"/>
</dbReference>
<keyword evidence="18" id="KW-0175">Coiled coil</keyword>
<evidence type="ECO:0000256" key="1">
    <source>
        <dbReference type="ARBA" id="ARBA00000085"/>
    </source>
</evidence>
<comment type="subunit">
    <text evidence="14">At low DSF concentrations, interacts with RpfF.</text>
</comment>
<dbReference type="Gene3D" id="1.10.287.130">
    <property type="match status" value="1"/>
</dbReference>
<dbReference type="SMART" id="SM00304">
    <property type="entry name" value="HAMP"/>
    <property type="match status" value="1"/>
</dbReference>
<dbReference type="GO" id="GO:0005524">
    <property type="term" value="F:ATP binding"/>
    <property type="evidence" value="ECO:0007669"/>
    <property type="project" value="UniProtKB-KW"/>
</dbReference>
<feature type="domain" description="Histidine kinase" evidence="20">
    <location>
        <begin position="408"/>
        <end position="629"/>
    </location>
</feature>
<dbReference type="InterPro" id="IPR003661">
    <property type="entry name" value="HisK_dim/P_dom"/>
</dbReference>
<dbReference type="InterPro" id="IPR036641">
    <property type="entry name" value="HPT_dom_sf"/>
</dbReference>
<dbReference type="SUPFAM" id="SSF47226">
    <property type="entry name" value="Histidine-containing phosphotransfer domain, HPT domain"/>
    <property type="match status" value="1"/>
</dbReference>
<dbReference type="InterPro" id="IPR003660">
    <property type="entry name" value="HAMP_dom"/>
</dbReference>
<evidence type="ECO:0000256" key="18">
    <source>
        <dbReference type="SAM" id="Coils"/>
    </source>
</evidence>
<dbReference type="CDD" id="cd17546">
    <property type="entry name" value="REC_hyHK_CKI1_RcsC-like"/>
    <property type="match status" value="2"/>
</dbReference>
<feature type="modified residue" description="4-aspartylphosphate" evidence="17">
    <location>
        <position position="701"/>
    </location>
</feature>
<dbReference type="GO" id="GO:0000155">
    <property type="term" value="F:phosphorelay sensor kinase activity"/>
    <property type="evidence" value="ECO:0007669"/>
    <property type="project" value="InterPro"/>
</dbReference>
<dbReference type="Gene3D" id="6.10.340.10">
    <property type="match status" value="1"/>
</dbReference>